<evidence type="ECO:0000256" key="1">
    <source>
        <dbReference type="SAM" id="MobiDB-lite"/>
    </source>
</evidence>
<dbReference type="EMBL" id="MRZV01000520">
    <property type="protein sequence ID" value="PIK48482.1"/>
    <property type="molecule type" value="Genomic_DNA"/>
</dbReference>
<proteinExistence type="predicted"/>
<feature type="compositionally biased region" description="Polar residues" evidence="1">
    <location>
        <begin position="1"/>
        <end position="11"/>
    </location>
</feature>
<dbReference type="STRING" id="307972.A0A2G8KKE9"/>
<evidence type="ECO:0000313" key="3">
    <source>
        <dbReference type="EMBL" id="PIK48482.1"/>
    </source>
</evidence>
<evidence type="ECO:0000313" key="4">
    <source>
        <dbReference type="Proteomes" id="UP000230750"/>
    </source>
</evidence>
<evidence type="ECO:0000259" key="2">
    <source>
        <dbReference type="PROSITE" id="PS50192"/>
    </source>
</evidence>
<feature type="region of interest" description="Disordered" evidence="1">
    <location>
        <begin position="1"/>
        <end position="32"/>
    </location>
</feature>
<dbReference type="Gene3D" id="1.20.5.110">
    <property type="match status" value="1"/>
</dbReference>
<gene>
    <name evidence="3" type="ORF">BSL78_14652</name>
</gene>
<dbReference type="SUPFAM" id="SSF58038">
    <property type="entry name" value="SNARE fusion complex"/>
    <property type="match status" value="1"/>
</dbReference>
<protein>
    <submittedName>
        <fullName evidence="3">Putative syntaxin-6-like</fullName>
    </submittedName>
</protein>
<name>A0A2G8KKE9_STIJA</name>
<keyword evidence="4" id="KW-1185">Reference proteome</keyword>
<organism evidence="3 4">
    <name type="scientific">Stichopus japonicus</name>
    <name type="common">Sea cucumber</name>
    <dbReference type="NCBI Taxonomy" id="307972"/>
    <lineage>
        <taxon>Eukaryota</taxon>
        <taxon>Metazoa</taxon>
        <taxon>Echinodermata</taxon>
        <taxon>Eleutherozoa</taxon>
        <taxon>Echinozoa</taxon>
        <taxon>Holothuroidea</taxon>
        <taxon>Aspidochirotacea</taxon>
        <taxon>Aspidochirotida</taxon>
        <taxon>Stichopodidae</taxon>
        <taxon>Apostichopus</taxon>
    </lineage>
</organism>
<dbReference type="Proteomes" id="UP000230750">
    <property type="component" value="Unassembled WGS sequence"/>
</dbReference>
<comment type="caution">
    <text evidence="3">The sequence shown here is derived from an EMBL/GenBank/DDBJ whole genome shotgun (WGS) entry which is preliminary data.</text>
</comment>
<accession>A0A2G8KKE9</accession>
<reference evidence="3 4" key="1">
    <citation type="journal article" date="2017" name="PLoS Biol.">
        <title>The sea cucumber genome provides insights into morphological evolution and visceral regeneration.</title>
        <authorList>
            <person name="Zhang X."/>
            <person name="Sun L."/>
            <person name="Yuan J."/>
            <person name="Sun Y."/>
            <person name="Gao Y."/>
            <person name="Zhang L."/>
            <person name="Li S."/>
            <person name="Dai H."/>
            <person name="Hamel J.F."/>
            <person name="Liu C."/>
            <person name="Yu Y."/>
            <person name="Liu S."/>
            <person name="Lin W."/>
            <person name="Guo K."/>
            <person name="Jin S."/>
            <person name="Xu P."/>
            <person name="Storey K.B."/>
            <person name="Huan P."/>
            <person name="Zhang T."/>
            <person name="Zhou Y."/>
            <person name="Zhang J."/>
            <person name="Lin C."/>
            <person name="Li X."/>
            <person name="Xing L."/>
            <person name="Huo D."/>
            <person name="Sun M."/>
            <person name="Wang L."/>
            <person name="Mercier A."/>
            <person name="Li F."/>
            <person name="Yang H."/>
            <person name="Xiang J."/>
        </authorList>
    </citation>
    <scope>NUCLEOTIDE SEQUENCE [LARGE SCALE GENOMIC DNA]</scope>
    <source>
        <strain evidence="3">Shaxun</strain>
        <tissue evidence="3">Muscle</tissue>
    </source>
</reference>
<dbReference type="PROSITE" id="PS50192">
    <property type="entry name" value="T_SNARE"/>
    <property type="match status" value="1"/>
</dbReference>
<sequence>MKEHMSSPTIRSKQETMTRKTLFSNGPKRTKGKYTRLENEMENENQRFIEDQGQQQQLIMEAQDDQMDRVADSVTVLKHMGKTIGNEFDEQAV</sequence>
<feature type="domain" description="T-SNARE coiled-coil homology" evidence="2">
    <location>
        <begin position="57"/>
        <end position="93"/>
    </location>
</feature>
<dbReference type="OrthoDB" id="546861at2759"/>
<dbReference type="InterPro" id="IPR000727">
    <property type="entry name" value="T_SNARE_dom"/>
</dbReference>
<dbReference type="AlphaFoldDB" id="A0A2G8KKE9"/>